<name>B6JW35_SCHJY</name>
<dbReference type="PIRSF" id="PIRSF008756">
    <property type="entry name" value="P_tr_PHO88"/>
    <property type="match status" value="1"/>
</dbReference>
<dbReference type="JaponicusDB" id="SJAG_00603">
    <property type="gene designation" value="snd301"/>
</dbReference>
<evidence type="ECO:0000313" key="4">
    <source>
        <dbReference type="Proteomes" id="UP000001744"/>
    </source>
</evidence>
<evidence type="ECO:0000313" key="2">
    <source>
        <dbReference type="EMBL" id="EEB05586.1"/>
    </source>
</evidence>
<gene>
    <name evidence="3" type="primary">snd301</name>
    <name evidence="2" type="ORF">SJAG_00603</name>
</gene>
<dbReference type="EMBL" id="KE651166">
    <property type="protein sequence ID" value="EEB05586.1"/>
    <property type="molecule type" value="Genomic_DNA"/>
</dbReference>
<keyword evidence="1" id="KW-1133">Transmembrane helix</keyword>
<dbReference type="VEuPathDB" id="FungiDB:SJAG_00603"/>
<accession>B6JW35</accession>
<dbReference type="GeneID" id="7050645"/>
<dbReference type="STRING" id="402676.B6JW35"/>
<dbReference type="Pfam" id="PF10032">
    <property type="entry name" value="Pho88"/>
    <property type="match status" value="1"/>
</dbReference>
<dbReference type="PANTHER" id="PTHR28112:SF1">
    <property type="entry name" value="SRP-INDEPENDENT TARGETING PROTEIN 3"/>
    <property type="match status" value="1"/>
</dbReference>
<dbReference type="AlphaFoldDB" id="B6JW35"/>
<dbReference type="HOGENOM" id="CLU_099163_0_0_1"/>
<proteinExistence type="predicted"/>
<dbReference type="InterPro" id="IPR012098">
    <property type="entry name" value="SND3_fun"/>
</dbReference>
<protein>
    <submittedName>
        <fullName evidence="2">Pho88 family protein</fullName>
    </submittedName>
</protein>
<dbReference type="GO" id="GO:0045047">
    <property type="term" value="P:protein targeting to ER"/>
    <property type="evidence" value="ECO:0007669"/>
    <property type="project" value="InterPro"/>
</dbReference>
<sequence>MAGILQKVKKSPQTKSILITLILMSVTKVVDLKQPVILTVLRIAYFSCLATQLGLFWYTKKLIEKENDLTMMKFVEPASPMSGREYATFVATTVCEYDSRELLKGFKQYMIGVSTTLFMHLYMGFAPPLLFQTVSGFRGLYDNKEVQLYVQKKPARDDLKRPFKSTSMFGSFGGMGQILTDKRSIEEAELTKIKPL</sequence>
<dbReference type="GO" id="GO:0005783">
    <property type="term" value="C:endoplasmic reticulum"/>
    <property type="evidence" value="ECO:0007669"/>
    <property type="project" value="InterPro"/>
</dbReference>
<feature type="transmembrane region" description="Helical" evidence="1">
    <location>
        <begin position="109"/>
        <end position="131"/>
    </location>
</feature>
<dbReference type="Proteomes" id="UP000001744">
    <property type="component" value="Unassembled WGS sequence"/>
</dbReference>
<keyword evidence="4" id="KW-1185">Reference proteome</keyword>
<dbReference type="OrthoDB" id="442970at2759"/>
<keyword evidence="1" id="KW-0812">Transmembrane</keyword>
<reference evidence="2 4" key="1">
    <citation type="journal article" date="2011" name="Science">
        <title>Comparative functional genomics of the fission yeasts.</title>
        <authorList>
            <person name="Rhind N."/>
            <person name="Chen Z."/>
            <person name="Yassour M."/>
            <person name="Thompson D.A."/>
            <person name="Haas B.J."/>
            <person name="Habib N."/>
            <person name="Wapinski I."/>
            <person name="Roy S."/>
            <person name="Lin M.F."/>
            <person name="Heiman D.I."/>
            <person name="Young S.K."/>
            <person name="Furuya K."/>
            <person name="Guo Y."/>
            <person name="Pidoux A."/>
            <person name="Chen H.M."/>
            <person name="Robbertse B."/>
            <person name="Goldberg J.M."/>
            <person name="Aoki K."/>
            <person name="Bayne E.H."/>
            <person name="Berlin A.M."/>
            <person name="Desjardins C.A."/>
            <person name="Dobbs E."/>
            <person name="Dukaj L."/>
            <person name="Fan L."/>
            <person name="FitzGerald M.G."/>
            <person name="French C."/>
            <person name="Gujja S."/>
            <person name="Hansen K."/>
            <person name="Keifenheim D."/>
            <person name="Levin J.Z."/>
            <person name="Mosher R.A."/>
            <person name="Mueller C.A."/>
            <person name="Pfiffner J."/>
            <person name="Priest M."/>
            <person name="Russ C."/>
            <person name="Smialowska A."/>
            <person name="Swoboda P."/>
            <person name="Sykes S.M."/>
            <person name="Vaughn M."/>
            <person name="Vengrova S."/>
            <person name="Yoder R."/>
            <person name="Zeng Q."/>
            <person name="Allshire R."/>
            <person name="Baulcombe D."/>
            <person name="Birren B.W."/>
            <person name="Brown W."/>
            <person name="Ekwall K."/>
            <person name="Kellis M."/>
            <person name="Leatherwood J."/>
            <person name="Levin H."/>
            <person name="Margalit H."/>
            <person name="Martienssen R."/>
            <person name="Nieduszynski C.A."/>
            <person name="Spatafora J.W."/>
            <person name="Friedman N."/>
            <person name="Dalgaard J.Z."/>
            <person name="Baumann P."/>
            <person name="Niki H."/>
            <person name="Regev A."/>
            <person name="Nusbaum C."/>
        </authorList>
    </citation>
    <scope>NUCLEOTIDE SEQUENCE [LARGE SCALE GENOMIC DNA]</scope>
    <source>
        <strain evidence="4">yFS275 / FY16936</strain>
    </source>
</reference>
<evidence type="ECO:0000313" key="3">
    <source>
        <dbReference type="JaponicusDB" id="SJAG_00603"/>
    </source>
</evidence>
<dbReference type="RefSeq" id="XP_002171879.1">
    <property type="nucleotide sequence ID" value="XM_002171843.2"/>
</dbReference>
<dbReference type="OMA" id="EPASQSW"/>
<dbReference type="PANTHER" id="PTHR28112">
    <property type="entry name" value="SRP-INDEPENDENT TARGETING PROTEIN 3"/>
    <property type="match status" value="1"/>
</dbReference>
<feature type="transmembrane region" description="Helical" evidence="1">
    <location>
        <begin position="36"/>
        <end position="58"/>
    </location>
</feature>
<keyword evidence="1" id="KW-0472">Membrane</keyword>
<dbReference type="eggNOG" id="KOG4554">
    <property type="taxonomic scope" value="Eukaryota"/>
</dbReference>
<organism evidence="2 4">
    <name type="scientific">Schizosaccharomyces japonicus (strain yFS275 / FY16936)</name>
    <name type="common">Fission yeast</name>
    <dbReference type="NCBI Taxonomy" id="402676"/>
    <lineage>
        <taxon>Eukaryota</taxon>
        <taxon>Fungi</taxon>
        <taxon>Dikarya</taxon>
        <taxon>Ascomycota</taxon>
        <taxon>Taphrinomycotina</taxon>
        <taxon>Schizosaccharomycetes</taxon>
        <taxon>Schizosaccharomycetales</taxon>
        <taxon>Schizosaccharomycetaceae</taxon>
        <taxon>Schizosaccharomyces</taxon>
    </lineage>
</organism>
<evidence type="ECO:0000256" key="1">
    <source>
        <dbReference type="SAM" id="Phobius"/>
    </source>
</evidence>